<protein>
    <recommendedName>
        <fullName evidence="6">O-fucosyltransferase family protein</fullName>
    </recommendedName>
</protein>
<dbReference type="GO" id="GO:0006004">
    <property type="term" value="P:fucose metabolic process"/>
    <property type="evidence" value="ECO:0007669"/>
    <property type="project" value="UniProtKB-KW"/>
</dbReference>
<dbReference type="PANTHER" id="PTHR31818:SF3">
    <property type="entry name" value="O-FUCOSYLTRANSFERASE 29"/>
    <property type="match status" value="1"/>
</dbReference>
<evidence type="ECO:0000313" key="10">
    <source>
        <dbReference type="Proteomes" id="UP000015105"/>
    </source>
</evidence>
<feature type="region of interest" description="Disordered" evidence="7">
    <location>
        <begin position="1"/>
        <end position="24"/>
    </location>
</feature>
<dbReference type="PANTHER" id="PTHR31818">
    <property type="entry name" value="O-FUCOSYLTRANSFERASE 16"/>
    <property type="match status" value="1"/>
</dbReference>
<evidence type="ECO:0000256" key="7">
    <source>
        <dbReference type="SAM" id="MobiDB-lite"/>
    </source>
</evidence>
<evidence type="ECO:0000256" key="4">
    <source>
        <dbReference type="ARBA" id="ARBA00023253"/>
    </source>
</evidence>
<reference evidence="9" key="4">
    <citation type="submission" date="2019-03" db="UniProtKB">
        <authorList>
            <consortium name="EnsemblPlants"/>
        </authorList>
    </citation>
    <scope>IDENTIFICATION</scope>
</reference>
<keyword evidence="8" id="KW-0472">Membrane</keyword>
<keyword evidence="3" id="KW-0808">Transferase</keyword>
<feature type="transmembrane region" description="Helical" evidence="8">
    <location>
        <begin position="30"/>
        <end position="51"/>
    </location>
</feature>
<name>A0A453CPL8_AEGTS</name>
<dbReference type="EnsemblPlants" id="AET2Gv20915100.23">
    <property type="protein sequence ID" value="AET2Gv20915100.23"/>
    <property type="gene ID" value="AET2Gv20915100"/>
</dbReference>
<dbReference type="InterPro" id="IPR019378">
    <property type="entry name" value="GDP-Fuc_O-FucTrfase"/>
</dbReference>
<reference evidence="10" key="1">
    <citation type="journal article" date="2014" name="Science">
        <title>Ancient hybridizations among the ancestral genomes of bread wheat.</title>
        <authorList>
            <consortium name="International Wheat Genome Sequencing Consortium,"/>
            <person name="Marcussen T."/>
            <person name="Sandve S.R."/>
            <person name="Heier L."/>
            <person name="Spannagl M."/>
            <person name="Pfeifer M."/>
            <person name="Jakobsen K.S."/>
            <person name="Wulff B.B."/>
            <person name="Steuernagel B."/>
            <person name="Mayer K.F."/>
            <person name="Olsen O.A."/>
        </authorList>
    </citation>
    <scope>NUCLEOTIDE SEQUENCE [LARGE SCALE GENOMIC DNA]</scope>
    <source>
        <strain evidence="10">cv. AL8/78</strain>
    </source>
</reference>
<organism evidence="9 10">
    <name type="scientific">Aegilops tauschii subsp. strangulata</name>
    <name type="common">Goatgrass</name>
    <dbReference type="NCBI Taxonomy" id="200361"/>
    <lineage>
        <taxon>Eukaryota</taxon>
        <taxon>Viridiplantae</taxon>
        <taxon>Streptophyta</taxon>
        <taxon>Embryophyta</taxon>
        <taxon>Tracheophyta</taxon>
        <taxon>Spermatophyta</taxon>
        <taxon>Magnoliopsida</taxon>
        <taxon>Liliopsida</taxon>
        <taxon>Poales</taxon>
        <taxon>Poaceae</taxon>
        <taxon>BOP clade</taxon>
        <taxon>Pooideae</taxon>
        <taxon>Triticodae</taxon>
        <taxon>Triticeae</taxon>
        <taxon>Triticinae</taxon>
        <taxon>Aegilops</taxon>
    </lineage>
</organism>
<keyword evidence="8" id="KW-0812">Transmembrane</keyword>
<evidence type="ECO:0000256" key="5">
    <source>
        <dbReference type="ARBA" id="ARBA00023277"/>
    </source>
</evidence>
<comment type="similarity">
    <text evidence="1">Belongs to the glycosyltransferase GT106 family.</text>
</comment>
<reference evidence="9" key="5">
    <citation type="journal article" date="2021" name="G3 (Bethesda)">
        <title>Aegilops tauschii genome assembly Aet v5.0 features greater sequence contiguity and improved annotation.</title>
        <authorList>
            <person name="Wang L."/>
            <person name="Zhu T."/>
            <person name="Rodriguez J.C."/>
            <person name="Deal K.R."/>
            <person name="Dubcovsky J."/>
            <person name="McGuire P.E."/>
            <person name="Lux T."/>
            <person name="Spannagl M."/>
            <person name="Mayer K.F.X."/>
            <person name="Baldrich P."/>
            <person name="Meyers B.C."/>
            <person name="Huo N."/>
            <person name="Gu Y.Q."/>
            <person name="Zhou H."/>
            <person name="Devos K.M."/>
            <person name="Bennetzen J.L."/>
            <person name="Unver T."/>
            <person name="Budak H."/>
            <person name="Gulick P.J."/>
            <person name="Galiba G."/>
            <person name="Kalapos B."/>
            <person name="Nelson D.R."/>
            <person name="Li P."/>
            <person name="You F.M."/>
            <person name="Luo M.C."/>
            <person name="Dvorak J."/>
        </authorList>
    </citation>
    <scope>NUCLEOTIDE SEQUENCE [LARGE SCALE GENOMIC DNA]</scope>
    <source>
        <strain evidence="9">cv. AL8/78</strain>
    </source>
</reference>
<accession>A0A453CPL8</accession>
<keyword evidence="8" id="KW-1133">Transmembrane helix</keyword>
<evidence type="ECO:0000256" key="1">
    <source>
        <dbReference type="ARBA" id="ARBA00007737"/>
    </source>
</evidence>
<keyword evidence="2" id="KW-0328">Glycosyltransferase</keyword>
<evidence type="ECO:0000256" key="3">
    <source>
        <dbReference type="ARBA" id="ARBA00022679"/>
    </source>
</evidence>
<dbReference type="GO" id="GO:0016757">
    <property type="term" value="F:glycosyltransferase activity"/>
    <property type="evidence" value="ECO:0007669"/>
    <property type="project" value="UniProtKB-KW"/>
</dbReference>
<proteinExistence type="inferred from homology"/>
<dbReference type="Pfam" id="PF10250">
    <property type="entry name" value="O-FucT"/>
    <property type="match status" value="1"/>
</dbReference>
<evidence type="ECO:0000256" key="2">
    <source>
        <dbReference type="ARBA" id="ARBA00022676"/>
    </source>
</evidence>
<evidence type="ECO:0000256" key="8">
    <source>
        <dbReference type="SAM" id="Phobius"/>
    </source>
</evidence>
<evidence type="ECO:0000313" key="9">
    <source>
        <dbReference type="EnsemblPlants" id="AET2Gv20915100.23"/>
    </source>
</evidence>
<reference evidence="10" key="2">
    <citation type="journal article" date="2017" name="Nat. Plants">
        <title>The Aegilops tauschii genome reveals multiple impacts of transposons.</title>
        <authorList>
            <person name="Zhao G."/>
            <person name="Zou C."/>
            <person name="Li K."/>
            <person name="Wang K."/>
            <person name="Li T."/>
            <person name="Gao L."/>
            <person name="Zhang X."/>
            <person name="Wang H."/>
            <person name="Yang Z."/>
            <person name="Liu X."/>
            <person name="Jiang W."/>
            <person name="Mao L."/>
            <person name="Kong X."/>
            <person name="Jiao Y."/>
            <person name="Jia J."/>
        </authorList>
    </citation>
    <scope>NUCLEOTIDE SEQUENCE [LARGE SCALE GENOMIC DNA]</scope>
    <source>
        <strain evidence="10">cv. AL8/78</strain>
    </source>
</reference>
<sequence>MGRKPDPAKPHYGGGSASPKTARRAQPSPVFLGTALFVLGFVSLFTGHIVTDADWSRIRSRWRSNQVRNTEPIDIWKSRYSNLYYGCSGRSPKLRSAVPENSSTGYLLIATSGGLNQQRIGITDAVVVAWILNATLVVPELDHHSFWKDDSEFSDIFDTDWFISYLSKDVTVVKRIPYEVMISMDKLPWTMRTPRKSMPEFYIDEVLPILMRRRALQLTKFDYRLANDLDEELQKLRCRVNFHALRFKKPIQTLGKKLVRRLRVMSSRYVAIHLRFEPDMLAFSGCYYGGGEKERKELAEIRKRWDTLPVRL</sequence>
<evidence type="ECO:0000256" key="6">
    <source>
        <dbReference type="ARBA" id="ARBA00030350"/>
    </source>
</evidence>
<dbReference type="Gramene" id="AET2Gv20915100.23">
    <property type="protein sequence ID" value="AET2Gv20915100.23"/>
    <property type="gene ID" value="AET2Gv20915100"/>
</dbReference>
<keyword evidence="4" id="KW-0294">Fucose metabolism</keyword>
<keyword evidence="5" id="KW-0119">Carbohydrate metabolism</keyword>
<reference evidence="9" key="3">
    <citation type="journal article" date="2017" name="Nature">
        <title>Genome sequence of the progenitor of the wheat D genome Aegilops tauschii.</title>
        <authorList>
            <person name="Luo M.C."/>
            <person name="Gu Y.Q."/>
            <person name="Puiu D."/>
            <person name="Wang H."/>
            <person name="Twardziok S.O."/>
            <person name="Deal K.R."/>
            <person name="Huo N."/>
            <person name="Zhu T."/>
            <person name="Wang L."/>
            <person name="Wang Y."/>
            <person name="McGuire P.E."/>
            <person name="Liu S."/>
            <person name="Long H."/>
            <person name="Ramasamy R.K."/>
            <person name="Rodriguez J.C."/>
            <person name="Van S.L."/>
            <person name="Yuan L."/>
            <person name="Wang Z."/>
            <person name="Xia Z."/>
            <person name="Xiao L."/>
            <person name="Anderson O.D."/>
            <person name="Ouyang S."/>
            <person name="Liang Y."/>
            <person name="Zimin A.V."/>
            <person name="Pertea G."/>
            <person name="Qi P."/>
            <person name="Bennetzen J.L."/>
            <person name="Dai X."/>
            <person name="Dawson M.W."/>
            <person name="Muller H.G."/>
            <person name="Kugler K."/>
            <person name="Rivarola-Duarte L."/>
            <person name="Spannagl M."/>
            <person name="Mayer K.F.X."/>
            <person name="Lu F.H."/>
            <person name="Bevan M.W."/>
            <person name="Leroy P."/>
            <person name="Li P."/>
            <person name="You F.M."/>
            <person name="Sun Q."/>
            <person name="Liu Z."/>
            <person name="Lyons E."/>
            <person name="Wicker T."/>
            <person name="Salzberg S.L."/>
            <person name="Devos K.M."/>
            <person name="Dvorak J."/>
        </authorList>
    </citation>
    <scope>NUCLEOTIDE SEQUENCE [LARGE SCALE GENOMIC DNA]</scope>
    <source>
        <strain evidence="9">cv. AL8/78</strain>
    </source>
</reference>
<dbReference type="Proteomes" id="UP000015105">
    <property type="component" value="Chromosome 2D"/>
</dbReference>
<dbReference type="AlphaFoldDB" id="A0A453CPL8"/>
<keyword evidence="10" id="KW-1185">Reference proteome</keyword>